<protein>
    <submittedName>
        <fullName evidence="1">Uncharacterized protein</fullName>
    </submittedName>
</protein>
<sequence length="120" mass="13520">MGPLRIEQMRVRLQGFDYKLNYVPGKTAKAETNEADYNSRHPAPLITEDNGAAHQTEFANQEDEERFEKDIRAVMQAALPDAVSWDGLLEETTQDLGLKHLKSAKARGYFTAPKRQAFGP</sequence>
<keyword evidence="2" id="KW-1185">Reference proteome</keyword>
<proteinExistence type="predicted"/>
<reference evidence="1" key="1">
    <citation type="journal article" date="2023" name="G3 (Bethesda)">
        <title>Whole genome assembly and annotation of the endangered Caribbean coral Acropora cervicornis.</title>
        <authorList>
            <person name="Selwyn J.D."/>
            <person name="Vollmer S.V."/>
        </authorList>
    </citation>
    <scope>NUCLEOTIDE SEQUENCE</scope>
    <source>
        <strain evidence="1">K2</strain>
    </source>
</reference>
<dbReference type="Proteomes" id="UP001249851">
    <property type="component" value="Unassembled WGS sequence"/>
</dbReference>
<accession>A0AAD9QE64</accession>
<gene>
    <name evidence="1" type="ORF">P5673_017762</name>
</gene>
<comment type="caution">
    <text evidence="1">The sequence shown here is derived from an EMBL/GenBank/DDBJ whole genome shotgun (WGS) entry which is preliminary data.</text>
</comment>
<dbReference type="AlphaFoldDB" id="A0AAD9QE64"/>
<organism evidence="1 2">
    <name type="scientific">Acropora cervicornis</name>
    <name type="common">Staghorn coral</name>
    <dbReference type="NCBI Taxonomy" id="6130"/>
    <lineage>
        <taxon>Eukaryota</taxon>
        <taxon>Metazoa</taxon>
        <taxon>Cnidaria</taxon>
        <taxon>Anthozoa</taxon>
        <taxon>Hexacorallia</taxon>
        <taxon>Scleractinia</taxon>
        <taxon>Astrocoeniina</taxon>
        <taxon>Acroporidae</taxon>
        <taxon>Acropora</taxon>
    </lineage>
</organism>
<reference evidence="1" key="2">
    <citation type="journal article" date="2023" name="Science">
        <title>Genomic signatures of disease resistance in endangered staghorn corals.</title>
        <authorList>
            <person name="Vollmer S.V."/>
            <person name="Selwyn J.D."/>
            <person name="Despard B.A."/>
            <person name="Roesel C.L."/>
        </authorList>
    </citation>
    <scope>NUCLEOTIDE SEQUENCE</scope>
    <source>
        <strain evidence="1">K2</strain>
    </source>
</reference>
<evidence type="ECO:0000313" key="2">
    <source>
        <dbReference type="Proteomes" id="UP001249851"/>
    </source>
</evidence>
<name>A0AAD9QE64_ACRCE</name>
<evidence type="ECO:0000313" key="1">
    <source>
        <dbReference type="EMBL" id="KAK2559676.1"/>
    </source>
</evidence>
<dbReference type="EMBL" id="JARQWQ010000039">
    <property type="protein sequence ID" value="KAK2559676.1"/>
    <property type="molecule type" value="Genomic_DNA"/>
</dbReference>